<reference evidence="1 2" key="1">
    <citation type="submission" date="2019-11" db="EMBL/GenBank/DDBJ databases">
        <title>Draft genome sequence of Paludibacterium sp. dN18-1.</title>
        <authorList>
            <person name="Im W.-T."/>
        </authorList>
    </citation>
    <scope>NUCLEOTIDE SEQUENCE [LARGE SCALE GENOMIC DNA]</scope>
    <source>
        <strain evidence="2">dN 18-1</strain>
    </source>
</reference>
<evidence type="ECO:0000313" key="1">
    <source>
        <dbReference type="EMBL" id="MTD32794.1"/>
    </source>
</evidence>
<sequence>MNDVEQFVQLCHAESEQVGRLLAVLEDEQQLLIQGQVNRLESVADTKSRSWMTLPVRPSIVPS</sequence>
<dbReference type="EMBL" id="WLYX01000001">
    <property type="protein sequence ID" value="MTD32794.1"/>
    <property type="molecule type" value="Genomic_DNA"/>
</dbReference>
<proteinExistence type="predicted"/>
<name>A0A844GDG6_9NEIS</name>
<dbReference type="RefSeq" id="WP_230369370.1">
    <property type="nucleotide sequence ID" value="NZ_WLYX01000001.1"/>
</dbReference>
<protein>
    <submittedName>
        <fullName evidence="1">Uncharacterized protein</fullName>
    </submittedName>
</protein>
<accession>A0A844GDG6</accession>
<dbReference type="SUPFAM" id="SSF140566">
    <property type="entry name" value="FlgN-like"/>
    <property type="match status" value="1"/>
</dbReference>
<dbReference type="AlphaFoldDB" id="A0A844GDG6"/>
<gene>
    <name evidence="1" type="ORF">GKE73_04530</name>
</gene>
<organism evidence="1 2">
    <name type="scientific">Paludibacterium denitrificans</name>
    <dbReference type="NCBI Taxonomy" id="2675226"/>
    <lineage>
        <taxon>Bacteria</taxon>
        <taxon>Pseudomonadati</taxon>
        <taxon>Pseudomonadota</taxon>
        <taxon>Betaproteobacteria</taxon>
        <taxon>Neisseriales</taxon>
        <taxon>Chromobacteriaceae</taxon>
        <taxon>Paludibacterium</taxon>
    </lineage>
</organism>
<dbReference type="GO" id="GO:0044780">
    <property type="term" value="P:bacterial-type flagellum assembly"/>
    <property type="evidence" value="ECO:0007669"/>
    <property type="project" value="InterPro"/>
</dbReference>
<dbReference type="Proteomes" id="UP000446658">
    <property type="component" value="Unassembled WGS sequence"/>
</dbReference>
<keyword evidence="2" id="KW-1185">Reference proteome</keyword>
<dbReference type="InterPro" id="IPR036679">
    <property type="entry name" value="FlgN-like_sf"/>
</dbReference>
<comment type="caution">
    <text evidence="1">The sequence shown here is derived from an EMBL/GenBank/DDBJ whole genome shotgun (WGS) entry which is preliminary data.</text>
</comment>
<dbReference type="Gene3D" id="1.20.58.300">
    <property type="entry name" value="FlgN-like"/>
    <property type="match status" value="1"/>
</dbReference>
<evidence type="ECO:0000313" key="2">
    <source>
        <dbReference type="Proteomes" id="UP000446658"/>
    </source>
</evidence>